<dbReference type="AlphaFoldDB" id="A0A1I7WZG8"/>
<dbReference type="WBParaSite" id="Hba_10535">
    <property type="protein sequence ID" value="Hba_10535"/>
    <property type="gene ID" value="Hba_10535"/>
</dbReference>
<dbReference type="Proteomes" id="UP000095283">
    <property type="component" value="Unplaced"/>
</dbReference>
<evidence type="ECO:0000313" key="3">
    <source>
        <dbReference type="WBParaSite" id="Hba_10535"/>
    </source>
</evidence>
<keyword evidence="2" id="KW-1185">Reference proteome</keyword>
<evidence type="ECO:0000256" key="1">
    <source>
        <dbReference type="SAM" id="MobiDB-lite"/>
    </source>
</evidence>
<evidence type="ECO:0000313" key="2">
    <source>
        <dbReference type="Proteomes" id="UP000095283"/>
    </source>
</evidence>
<proteinExistence type="predicted"/>
<feature type="region of interest" description="Disordered" evidence="1">
    <location>
        <begin position="1"/>
        <end position="20"/>
    </location>
</feature>
<organism evidence="2 3">
    <name type="scientific">Heterorhabditis bacteriophora</name>
    <name type="common">Entomopathogenic nematode worm</name>
    <dbReference type="NCBI Taxonomy" id="37862"/>
    <lineage>
        <taxon>Eukaryota</taxon>
        <taxon>Metazoa</taxon>
        <taxon>Ecdysozoa</taxon>
        <taxon>Nematoda</taxon>
        <taxon>Chromadorea</taxon>
        <taxon>Rhabditida</taxon>
        <taxon>Rhabditina</taxon>
        <taxon>Rhabditomorpha</taxon>
        <taxon>Strongyloidea</taxon>
        <taxon>Heterorhabditidae</taxon>
        <taxon>Heterorhabditis</taxon>
    </lineage>
</organism>
<accession>A0A1I7WZG8</accession>
<protein>
    <submittedName>
        <fullName evidence="3">Uncharacterized protein</fullName>
    </submittedName>
</protein>
<name>A0A1I7WZG8_HETBA</name>
<reference evidence="3" key="1">
    <citation type="submission" date="2016-11" db="UniProtKB">
        <authorList>
            <consortium name="WormBaseParasite"/>
        </authorList>
    </citation>
    <scope>IDENTIFICATION</scope>
</reference>
<sequence length="93" mass="10053">MSPKEGSGLSGYRGCARSSDTDVKSHNFIDILLGFFSQIDHIAKSSGFRSGEFDGQMSLPQKSGNCCRQSSTVVLAPKVLLKCPFCDPKCFEA</sequence>